<dbReference type="RefSeq" id="WP_035737414.1">
    <property type="nucleotide sequence ID" value="NZ_BIMW01000100.1"/>
</dbReference>
<dbReference type="GeneID" id="301683352"/>
<sequence length="116" mass="12053">MSFSVYSSALNLDTLNITAKIPGTPVTTAISLTANTVAELVAVNANTNGRNVFIKNRSNVPVHLILDPTKNTVANAAFSVKPGDTVMLTIGASKLQAIAESVADISVTLVELVTVD</sequence>
<organism evidence="1 2">
    <name type="scientific">Limnospira platensis NIES-46</name>
    <dbReference type="NCBI Taxonomy" id="1236695"/>
    <lineage>
        <taxon>Bacteria</taxon>
        <taxon>Bacillati</taxon>
        <taxon>Cyanobacteriota</taxon>
        <taxon>Cyanophyceae</taxon>
        <taxon>Oscillatoriophycideae</taxon>
        <taxon>Oscillatoriales</taxon>
        <taxon>Sirenicapillariaceae</taxon>
        <taxon>Limnospira</taxon>
    </lineage>
</organism>
<reference evidence="1 2" key="1">
    <citation type="journal article" date="2019" name="J Genomics">
        <title>The Draft Genome of a Hydrogen-producing Cyanobacterium, Arthrospira platensis NIES-46.</title>
        <authorList>
            <person name="Suzuki S."/>
            <person name="Yamaguchi H."/>
            <person name="Kawachi M."/>
        </authorList>
    </citation>
    <scope>NUCLEOTIDE SEQUENCE [LARGE SCALE GENOMIC DNA]</scope>
    <source>
        <strain evidence="1 2">NIES-46</strain>
    </source>
</reference>
<protein>
    <submittedName>
        <fullName evidence="1">Uncharacterized protein</fullName>
    </submittedName>
</protein>
<dbReference type="EMBL" id="BIMW01000100">
    <property type="protein sequence ID" value="GCE94457.1"/>
    <property type="molecule type" value="Genomic_DNA"/>
</dbReference>
<gene>
    <name evidence="1" type="ORF">NIES46_25120</name>
</gene>
<accession>A0A5M3T6F0</accession>
<dbReference type="Proteomes" id="UP000326169">
    <property type="component" value="Unassembled WGS sequence"/>
</dbReference>
<proteinExistence type="predicted"/>
<evidence type="ECO:0000313" key="1">
    <source>
        <dbReference type="EMBL" id="GCE94457.1"/>
    </source>
</evidence>
<comment type="caution">
    <text evidence="1">The sequence shown here is derived from an EMBL/GenBank/DDBJ whole genome shotgun (WGS) entry which is preliminary data.</text>
</comment>
<evidence type="ECO:0000313" key="2">
    <source>
        <dbReference type="Proteomes" id="UP000326169"/>
    </source>
</evidence>
<name>A0A5M3T6F0_LIMPL</name>
<keyword evidence="2" id="KW-1185">Reference proteome</keyword>